<feature type="compositionally biased region" description="Basic and acidic residues" evidence="9">
    <location>
        <begin position="548"/>
        <end position="562"/>
    </location>
</feature>
<protein>
    <recommendedName>
        <fullName evidence="10">Protein kinase domain-containing protein</fullName>
    </recommendedName>
</protein>
<evidence type="ECO:0000313" key="11">
    <source>
        <dbReference type="EMBL" id="KAK2143773.1"/>
    </source>
</evidence>
<dbReference type="FunFam" id="3.30.200.20:FF:000353">
    <property type="entry name" value="Sterile20-like kinase, isoform B"/>
    <property type="match status" value="1"/>
</dbReference>
<dbReference type="InterPro" id="IPR017441">
    <property type="entry name" value="Protein_kinase_ATP_BS"/>
</dbReference>
<dbReference type="PROSITE" id="PS00107">
    <property type="entry name" value="PROTEIN_KINASE_ATP"/>
    <property type="match status" value="1"/>
</dbReference>
<feature type="coiled-coil region" evidence="8">
    <location>
        <begin position="713"/>
        <end position="830"/>
    </location>
</feature>
<keyword evidence="6 7" id="KW-0067">ATP-binding</keyword>
<dbReference type="InterPro" id="IPR051585">
    <property type="entry name" value="STE20_Ser/Thr_Kinases"/>
</dbReference>
<reference evidence="11" key="1">
    <citation type="journal article" date="2023" name="Mol. Biol. Evol.">
        <title>Third-Generation Sequencing Reveals the Adaptive Role of the Epigenome in Three Deep-Sea Polychaetes.</title>
        <authorList>
            <person name="Perez M."/>
            <person name="Aroh O."/>
            <person name="Sun Y."/>
            <person name="Lan Y."/>
            <person name="Juniper S.K."/>
            <person name="Young C.R."/>
            <person name="Angers B."/>
            <person name="Qian P.Y."/>
        </authorList>
    </citation>
    <scope>NUCLEOTIDE SEQUENCE</scope>
    <source>
        <strain evidence="11">P08H-3</strain>
    </source>
</reference>
<gene>
    <name evidence="11" type="ORF">LSH36_814g02006</name>
</gene>
<feature type="region of interest" description="Disordered" evidence="9">
    <location>
        <begin position="1014"/>
        <end position="1041"/>
    </location>
</feature>
<feature type="compositionally biased region" description="Polar residues" evidence="9">
    <location>
        <begin position="354"/>
        <end position="364"/>
    </location>
</feature>
<feature type="binding site" evidence="7">
    <location>
        <position position="63"/>
    </location>
    <ligand>
        <name>ATP</name>
        <dbReference type="ChEBI" id="CHEBI:30616"/>
    </ligand>
</feature>
<feature type="region of interest" description="Disordered" evidence="9">
    <location>
        <begin position="519"/>
        <end position="642"/>
    </location>
</feature>
<evidence type="ECO:0000256" key="4">
    <source>
        <dbReference type="ARBA" id="ARBA00022741"/>
    </source>
</evidence>
<evidence type="ECO:0000256" key="6">
    <source>
        <dbReference type="ARBA" id="ARBA00022840"/>
    </source>
</evidence>
<dbReference type="PROSITE" id="PS50011">
    <property type="entry name" value="PROTEIN_KINASE_DOM"/>
    <property type="match status" value="1"/>
</dbReference>
<evidence type="ECO:0000256" key="7">
    <source>
        <dbReference type="PROSITE-ProRule" id="PRU10141"/>
    </source>
</evidence>
<name>A0AAD9J0I1_9ANNE</name>
<feature type="region of interest" description="Disordered" evidence="9">
    <location>
        <begin position="330"/>
        <end position="477"/>
    </location>
</feature>
<dbReference type="PROSITE" id="PS00108">
    <property type="entry name" value="PROTEIN_KINASE_ST"/>
    <property type="match status" value="1"/>
</dbReference>
<feature type="compositionally biased region" description="Low complexity" evidence="9">
    <location>
        <begin position="1014"/>
        <end position="1027"/>
    </location>
</feature>
<dbReference type="InterPro" id="IPR011009">
    <property type="entry name" value="Kinase-like_dom_sf"/>
</dbReference>
<dbReference type="AlphaFoldDB" id="A0AAD9J0I1"/>
<keyword evidence="1" id="KW-0723">Serine/threonine-protein kinase</keyword>
<sequence>MSLLEKFRSFFGGEKKKKVWNTNIKRDEDPSTIWEIVGELGDGAFGKVYKAKRIEDGLYAALKQVAISDEDELEDYTVEIDILTECKHPNIVGLYEAFYFGGKLWIYIEFCGGGAVDNIMLDLEKPLTEPQIKCICYETCQALSFLHQHKVIHRDLKAGNVLLTLEGHVKLADFGVSARNTQTQQRRSSFIGTPYWMAPEVITCETQKENPYDFKADVWSLGITLIEFAQMEPPNHEMHPMRVLIKIQKSDPPSLEAPSKWSKEFRDFIRQCLIKDPVKRPTADELLQHPFITNVTDIKPVYNLLLESNAEVIVEEEEIDDVEIKDGIESDPSIEIDLGNLSGSYTPDGAGEGSTLTNHPNGNLTPLKPANISNGSPPCNENNISNKSGDNESIPDVVGTEILTPEPGSGDKGIQMDDGKLEKRSSTERAASFDSVPGTPDSAPVLQDLQTERSESTKTPAESTSSSSSSSHEAIIAEINPELGVDVMSTLIDDVLQSNNRQPSVPAVVLEAIQDVIQAEPIDINGQGNDEETQEVKMELDDDEEEDKQAKENSSKPAKDDDSSVANGHVTPKPAEVAVTRKSAEKEKPNGALLKERSIYEKTKPTKVDSDKKNEAALRKKEDSTSAFSRQENKSHYRTMTKTRRYYVDGQEVTTQTSKIVISGEENKRQEEHMLWKADLRELKLLQKLENKHYQDLAMKAQYMREQQDKKFEHEIQTLLRTYEADIEALNKQQKLAVEKEEIIQSTDMKQQTKRLRQEQEKELKNFREELKQEMKSLKQEIDQLPKETRKEIFRKRKEEKEVEHQEKERKFLEIQADNLEKAVKLLGDRHREKMAHIERKFLEDKQQLLRAREAAVWELEERHLQERHLLIKRQLKDSFLLKRHQMFTRHEKEVEQMKRMNARREDEMMQRHMLEKKRLPKILKNEMKTRQLMFKQSLRISGITTVDHEREKIKQAEKRKLLMENETQKLKELEDRYQTELKEWKAKLRPRKQILEEKFLQQIRDQEKFYSGLLDGRSSSTSSYDSAQRLYKSSRQSTAM</sequence>
<dbReference type="Proteomes" id="UP001208570">
    <property type="component" value="Unassembled WGS sequence"/>
</dbReference>
<dbReference type="SUPFAM" id="SSF56112">
    <property type="entry name" value="Protein kinase-like (PK-like)"/>
    <property type="match status" value="1"/>
</dbReference>
<dbReference type="Pfam" id="PF12474">
    <property type="entry name" value="PKK"/>
    <property type="match status" value="2"/>
</dbReference>
<feature type="compositionally biased region" description="Basic and acidic residues" evidence="9">
    <location>
        <begin position="582"/>
        <end position="624"/>
    </location>
</feature>
<feature type="compositionally biased region" description="Low complexity" evidence="9">
    <location>
        <begin position="457"/>
        <end position="477"/>
    </location>
</feature>
<keyword evidence="8" id="KW-0175">Coiled coil</keyword>
<evidence type="ECO:0000256" key="1">
    <source>
        <dbReference type="ARBA" id="ARBA00022527"/>
    </source>
</evidence>
<evidence type="ECO:0000256" key="5">
    <source>
        <dbReference type="ARBA" id="ARBA00022777"/>
    </source>
</evidence>
<dbReference type="InterPro" id="IPR000719">
    <property type="entry name" value="Prot_kinase_dom"/>
</dbReference>
<proteinExistence type="predicted"/>
<dbReference type="EMBL" id="JAODUP010000814">
    <property type="protein sequence ID" value="KAK2143773.1"/>
    <property type="molecule type" value="Genomic_DNA"/>
</dbReference>
<dbReference type="PANTHER" id="PTHR46538:SF3">
    <property type="entry name" value="PROTEIN KINASE DOMAIN-CONTAINING PROTEIN"/>
    <property type="match status" value="1"/>
</dbReference>
<evidence type="ECO:0000259" key="10">
    <source>
        <dbReference type="PROSITE" id="PS50011"/>
    </source>
</evidence>
<dbReference type="Gene3D" id="3.30.200.20">
    <property type="entry name" value="Phosphorylase Kinase, domain 1"/>
    <property type="match status" value="1"/>
</dbReference>
<feature type="domain" description="Protein kinase" evidence="10">
    <location>
        <begin position="34"/>
        <end position="292"/>
    </location>
</feature>
<keyword evidence="3" id="KW-0808">Transferase</keyword>
<evidence type="ECO:0000256" key="3">
    <source>
        <dbReference type="ARBA" id="ARBA00022679"/>
    </source>
</evidence>
<dbReference type="PANTHER" id="PTHR46538">
    <property type="entry name" value="PROTEIN KINASE DOMAIN-CONTAINING PROTEIN"/>
    <property type="match status" value="1"/>
</dbReference>
<keyword evidence="5" id="KW-0418">Kinase</keyword>
<dbReference type="Pfam" id="PF00069">
    <property type="entry name" value="Pkinase"/>
    <property type="match status" value="1"/>
</dbReference>
<organism evidence="11 12">
    <name type="scientific">Paralvinella palmiformis</name>
    <dbReference type="NCBI Taxonomy" id="53620"/>
    <lineage>
        <taxon>Eukaryota</taxon>
        <taxon>Metazoa</taxon>
        <taxon>Spiralia</taxon>
        <taxon>Lophotrochozoa</taxon>
        <taxon>Annelida</taxon>
        <taxon>Polychaeta</taxon>
        <taxon>Sedentaria</taxon>
        <taxon>Canalipalpata</taxon>
        <taxon>Terebellida</taxon>
        <taxon>Terebelliformia</taxon>
        <taxon>Alvinellidae</taxon>
        <taxon>Paralvinella</taxon>
    </lineage>
</organism>
<feature type="compositionally biased region" description="Polar residues" evidence="9">
    <location>
        <begin position="371"/>
        <end position="388"/>
    </location>
</feature>
<evidence type="ECO:0000256" key="2">
    <source>
        <dbReference type="ARBA" id="ARBA00022553"/>
    </source>
</evidence>
<feature type="coiled-coil region" evidence="8">
    <location>
        <begin position="947"/>
        <end position="988"/>
    </location>
</feature>
<evidence type="ECO:0000256" key="8">
    <source>
        <dbReference type="SAM" id="Coils"/>
    </source>
</evidence>
<comment type="caution">
    <text evidence="11">The sequence shown here is derived from an EMBL/GenBank/DDBJ whole genome shotgun (WGS) entry which is preliminary data.</text>
</comment>
<evidence type="ECO:0000313" key="12">
    <source>
        <dbReference type="Proteomes" id="UP001208570"/>
    </source>
</evidence>
<keyword evidence="2" id="KW-0597">Phosphoprotein</keyword>
<dbReference type="Gene3D" id="1.10.510.10">
    <property type="entry name" value="Transferase(Phosphotransferase) domain 1"/>
    <property type="match status" value="1"/>
</dbReference>
<evidence type="ECO:0000256" key="9">
    <source>
        <dbReference type="SAM" id="MobiDB-lite"/>
    </source>
</evidence>
<keyword evidence="12" id="KW-1185">Reference proteome</keyword>
<dbReference type="FunFam" id="1.10.510.10:FF:001298">
    <property type="entry name" value="STE20-like kinase"/>
    <property type="match status" value="1"/>
</dbReference>
<dbReference type="InterPro" id="IPR022165">
    <property type="entry name" value="PKK"/>
</dbReference>
<dbReference type="SMART" id="SM00220">
    <property type="entry name" value="S_TKc"/>
    <property type="match status" value="1"/>
</dbReference>
<dbReference type="InterPro" id="IPR008271">
    <property type="entry name" value="Ser/Thr_kinase_AS"/>
</dbReference>
<accession>A0AAD9J0I1</accession>
<feature type="compositionally biased region" description="Basic and acidic residues" evidence="9">
    <location>
        <begin position="414"/>
        <end position="427"/>
    </location>
</feature>
<feature type="compositionally biased region" description="Polar residues" evidence="9">
    <location>
        <begin position="1032"/>
        <end position="1041"/>
    </location>
</feature>
<dbReference type="GO" id="GO:0004674">
    <property type="term" value="F:protein serine/threonine kinase activity"/>
    <property type="evidence" value="ECO:0007669"/>
    <property type="project" value="UniProtKB-KW"/>
</dbReference>
<dbReference type="GO" id="GO:0005524">
    <property type="term" value="F:ATP binding"/>
    <property type="evidence" value="ECO:0007669"/>
    <property type="project" value="UniProtKB-UniRule"/>
</dbReference>
<keyword evidence="4 7" id="KW-0547">Nucleotide-binding</keyword>